<sequence length="293" mass="33100">MYRQILVDMRDVDYQRILWKDPTEDEITDFQLLTVTYGTASAPYLALRVLKQLAHDEGAEFPLATSILTSNIYVDDCVFGAEDKPLALQTRDQLIRLLGKAGFRLRKWATDCNSSVDRAMTGGVALRTPRIFGRVNGRKWSDCLPPHHYARRNCEKLLDSRQIKSSSAQTVEHSAVGVDRCPLSSQMCQRRPRLASIPTYSVSLLDGFFCHAYVDTASSFKMENLRRQSSLRHTEEDSECHLASCTILLKSGGPRLSRYLSRSLVTQLLVVDRTRMVKIVSGSMANDYPFAAR</sequence>
<protein>
    <recommendedName>
        <fullName evidence="3">Reverse transcriptase domain-containing protein</fullName>
    </recommendedName>
</protein>
<name>A0A0J7KD50_LASNI</name>
<evidence type="ECO:0000313" key="2">
    <source>
        <dbReference type="Proteomes" id="UP000036403"/>
    </source>
</evidence>
<dbReference type="AlphaFoldDB" id="A0A0J7KD50"/>
<proteinExistence type="predicted"/>
<dbReference type="Proteomes" id="UP000036403">
    <property type="component" value="Unassembled WGS sequence"/>
</dbReference>
<evidence type="ECO:0000313" key="1">
    <source>
        <dbReference type="EMBL" id="KMQ88131.1"/>
    </source>
</evidence>
<dbReference type="PaxDb" id="67767-A0A0J7KD50"/>
<dbReference type="GO" id="GO:0071897">
    <property type="term" value="P:DNA biosynthetic process"/>
    <property type="evidence" value="ECO:0007669"/>
    <property type="project" value="UniProtKB-ARBA"/>
</dbReference>
<dbReference type="InterPro" id="IPR043502">
    <property type="entry name" value="DNA/RNA_pol_sf"/>
</dbReference>
<evidence type="ECO:0008006" key="3">
    <source>
        <dbReference type="Google" id="ProtNLM"/>
    </source>
</evidence>
<reference evidence="1 2" key="1">
    <citation type="submission" date="2015-04" db="EMBL/GenBank/DDBJ databases">
        <title>Lasius niger genome sequencing.</title>
        <authorList>
            <person name="Konorov E.A."/>
            <person name="Nikitin M.A."/>
            <person name="Kirill M.V."/>
            <person name="Chang P."/>
        </authorList>
    </citation>
    <scope>NUCLEOTIDE SEQUENCE [LARGE SCALE GENOMIC DNA]</scope>
    <source>
        <tissue evidence="1">Whole</tissue>
    </source>
</reference>
<dbReference type="OrthoDB" id="7697913at2759"/>
<keyword evidence="2" id="KW-1185">Reference proteome</keyword>
<dbReference type="STRING" id="67767.A0A0J7KD50"/>
<dbReference type="EMBL" id="LBMM01009444">
    <property type="protein sequence ID" value="KMQ88131.1"/>
    <property type="molecule type" value="Genomic_DNA"/>
</dbReference>
<dbReference type="SUPFAM" id="SSF56672">
    <property type="entry name" value="DNA/RNA polymerases"/>
    <property type="match status" value="1"/>
</dbReference>
<gene>
    <name evidence="1" type="ORF">RF55_12434</name>
</gene>
<organism evidence="1 2">
    <name type="scientific">Lasius niger</name>
    <name type="common">Black garden ant</name>
    <dbReference type="NCBI Taxonomy" id="67767"/>
    <lineage>
        <taxon>Eukaryota</taxon>
        <taxon>Metazoa</taxon>
        <taxon>Ecdysozoa</taxon>
        <taxon>Arthropoda</taxon>
        <taxon>Hexapoda</taxon>
        <taxon>Insecta</taxon>
        <taxon>Pterygota</taxon>
        <taxon>Neoptera</taxon>
        <taxon>Endopterygota</taxon>
        <taxon>Hymenoptera</taxon>
        <taxon>Apocrita</taxon>
        <taxon>Aculeata</taxon>
        <taxon>Formicoidea</taxon>
        <taxon>Formicidae</taxon>
        <taxon>Formicinae</taxon>
        <taxon>Lasius</taxon>
        <taxon>Lasius</taxon>
    </lineage>
</organism>
<dbReference type="PANTHER" id="PTHR47331">
    <property type="entry name" value="PHD-TYPE DOMAIN-CONTAINING PROTEIN"/>
    <property type="match status" value="1"/>
</dbReference>
<comment type="caution">
    <text evidence="1">The sequence shown here is derived from an EMBL/GenBank/DDBJ whole genome shotgun (WGS) entry which is preliminary data.</text>
</comment>
<accession>A0A0J7KD50</accession>